<dbReference type="EC" id="3.4.22.-" evidence="11"/>
<dbReference type="AlphaFoldDB" id="A0A5A8DQB7"/>
<gene>
    <name evidence="15" type="ORF">FNF28_00067</name>
    <name evidence="14" type="ORF">FNF31_00907</name>
</gene>
<feature type="region of interest" description="Disordered" evidence="12">
    <location>
        <begin position="406"/>
        <end position="468"/>
    </location>
</feature>
<feature type="compositionally biased region" description="Polar residues" evidence="12">
    <location>
        <begin position="372"/>
        <end position="386"/>
    </location>
</feature>
<evidence type="ECO:0000259" key="13">
    <source>
        <dbReference type="Pfam" id="PF03416"/>
    </source>
</evidence>
<evidence type="ECO:0000256" key="11">
    <source>
        <dbReference type="RuleBase" id="RU363115"/>
    </source>
</evidence>
<dbReference type="EMBL" id="VLTL01000001">
    <property type="protein sequence ID" value="KAA0172384.1"/>
    <property type="molecule type" value="Genomic_DNA"/>
</dbReference>
<feature type="compositionally biased region" description="Gly residues" evidence="12">
    <location>
        <begin position="546"/>
        <end position="564"/>
    </location>
</feature>
<dbReference type="GO" id="GO:0035973">
    <property type="term" value="P:aggrephagy"/>
    <property type="evidence" value="ECO:0007669"/>
    <property type="project" value="TreeGrafter"/>
</dbReference>
<dbReference type="GO" id="GO:0016485">
    <property type="term" value="P:protein processing"/>
    <property type="evidence" value="ECO:0007669"/>
    <property type="project" value="TreeGrafter"/>
</dbReference>
<dbReference type="PANTHER" id="PTHR22624">
    <property type="entry name" value="CYSTEINE PROTEASE ATG4"/>
    <property type="match status" value="1"/>
</dbReference>
<evidence type="ECO:0000256" key="9">
    <source>
        <dbReference type="ARBA" id="ARBA00023006"/>
    </source>
</evidence>
<comment type="subcellular location">
    <subcellularLocation>
        <location evidence="1 11">Cytoplasm</location>
    </subcellularLocation>
</comment>
<comment type="catalytic activity">
    <reaction evidence="10">
        <text>[protein]-C-terminal L-amino acid-glycyl-phosphatidylethanolamide + H2O = [protein]-C-terminal L-amino acid-glycine + a 1,2-diacyl-sn-glycero-3-phosphoethanolamine</text>
        <dbReference type="Rhea" id="RHEA:67548"/>
        <dbReference type="Rhea" id="RHEA-COMP:17323"/>
        <dbReference type="Rhea" id="RHEA-COMP:17324"/>
        <dbReference type="ChEBI" id="CHEBI:15377"/>
        <dbReference type="ChEBI" id="CHEBI:64612"/>
        <dbReference type="ChEBI" id="CHEBI:172940"/>
        <dbReference type="ChEBI" id="CHEBI:172941"/>
    </reaction>
    <physiologicalReaction direction="left-to-right" evidence="10">
        <dbReference type="Rhea" id="RHEA:67549"/>
    </physiologicalReaction>
</comment>
<dbReference type="Proteomes" id="UP000325113">
    <property type="component" value="Unassembled WGS sequence"/>
</dbReference>
<dbReference type="SUPFAM" id="SSF54001">
    <property type="entry name" value="Cysteine proteinases"/>
    <property type="match status" value="1"/>
</dbReference>
<keyword evidence="7" id="KW-0788">Thiol protease</keyword>
<evidence type="ECO:0000256" key="1">
    <source>
        <dbReference type="ARBA" id="ARBA00004496"/>
    </source>
</evidence>
<dbReference type="PANTHER" id="PTHR22624:SF49">
    <property type="entry name" value="CYSTEINE PROTEASE"/>
    <property type="match status" value="1"/>
</dbReference>
<feature type="region of interest" description="Disordered" evidence="12">
    <location>
        <begin position="339"/>
        <end position="387"/>
    </location>
</feature>
<dbReference type="InterPro" id="IPR038765">
    <property type="entry name" value="Papain-like_cys_pep_sf"/>
</dbReference>
<evidence type="ECO:0000256" key="3">
    <source>
        <dbReference type="ARBA" id="ARBA00022448"/>
    </source>
</evidence>
<keyword evidence="3" id="KW-0813">Transport</keyword>
<comment type="caution">
    <text evidence="14">The sequence shown here is derived from an EMBL/GenBank/DDBJ whole genome shotgun (WGS) entry which is preliminary data.</text>
</comment>
<comment type="similarity">
    <text evidence="2 11">Belongs to the peptidase C54 family.</text>
</comment>
<dbReference type="GO" id="GO:0019786">
    <property type="term" value="F:protein-phosphatidylethanolamide deconjugating activity"/>
    <property type="evidence" value="ECO:0007669"/>
    <property type="project" value="InterPro"/>
</dbReference>
<keyword evidence="4 11" id="KW-0963">Cytoplasm</keyword>
<feature type="compositionally biased region" description="Low complexity" evidence="12">
    <location>
        <begin position="450"/>
        <end position="468"/>
    </location>
</feature>
<feature type="compositionally biased region" description="Low complexity" evidence="12">
    <location>
        <begin position="681"/>
        <end position="707"/>
    </location>
</feature>
<feature type="compositionally biased region" description="Basic and acidic residues" evidence="12">
    <location>
        <begin position="215"/>
        <end position="227"/>
    </location>
</feature>
<feature type="region of interest" description="Disordered" evidence="12">
    <location>
        <begin position="177"/>
        <end position="239"/>
    </location>
</feature>
<feature type="region of interest" description="Disordered" evidence="12">
    <location>
        <begin position="544"/>
        <end position="571"/>
    </location>
</feature>
<feature type="domain" description="Peptidase C54 catalytic" evidence="13">
    <location>
        <begin position="26"/>
        <end position="535"/>
    </location>
</feature>
<name>A0A5A8DQB7_CAFRO</name>
<feature type="compositionally biased region" description="Gly residues" evidence="12">
    <location>
        <begin position="352"/>
        <end position="363"/>
    </location>
</feature>
<reference evidence="16 17" key="1">
    <citation type="submission" date="2019-07" db="EMBL/GenBank/DDBJ databases">
        <title>Genomes of Cafeteria roenbergensis.</title>
        <authorList>
            <person name="Fischer M.G."/>
            <person name="Hackl T."/>
            <person name="Roman M."/>
        </authorList>
    </citation>
    <scope>NUCLEOTIDE SEQUENCE [LARGE SCALE GENOMIC DNA]</scope>
    <source>
        <strain evidence="14 17">Cflag</strain>
        <strain evidence="15 16">RCC970-E3</strain>
    </source>
</reference>
<feature type="compositionally biased region" description="Low complexity" evidence="12">
    <location>
        <begin position="652"/>
        <end position="662"/>
    </location>
</feature>
<evidence type="ECO:0000256" key="8">
    <source>
        <dbReference type="ARBA" id="ARBA00022927"/>
    </source>
</evidence>
<evidence type="ECO:0000313" key="15">
    <source>
        <dbReference type="EMBL" id="KAA0172384.1"/>
    </source>
</evidence>
<dbReference type="EMBL" id="VLTM01000005">
    <property type="protein sequence ID" value="KAA0167468.1"/>
    <property type="molecule type" value="Genomic_DNA"/>
</dbReference>
<evidence type="ECO:0000256" key="6">
    <source>
        <dbReference type="ARBA" id="ARBA00022801"/>
    </source>
</evidence>
<dbReference type="InterPro" id="IPR005078">
    <property type="entry name" value="Peptidase_C54"/>
</dbReference>
<evidence type="ECO:0000256" key="10">
    <source>
        <dbReference type="ARBA" id="ARBA00029362"/>
    </source>
</evidence>
<dbReference type="Proteomes" id="UP000324907">
    <property type="component" value="Unassembled WGS sequence"/>
</dbReference>
<keyword evidence="9 11" id="KW-0072">Autophagy</keyword>
<accession>A0A5A8DQB7</accession>
<dbReference type="GO" id="GO:0000423">
    <property type="term" value="P:mitophagy"/>
    <property type="evidence" value="ECO:0007669"/>
    <property type="project" value="TreeGrafter"/>
</dbReference>
<dbReference type="GO" id="GO:0000045">
    <property type="term" value="P:autophagosome assembly"/>
    <property type="evidence" value="ECO:0007669"/>
    <property type="project" value="TreeGrafter"/>
</dbReference>
<dbReference type="GO" id="GO:0005737">
    <property type="term" value="C:cytoplasm"/>
    <property type="evidence" value="ECO:0007669"/>
    <property type="project" value="UniProtKB-SubCell"/>
</dbReference>
<evidence type="ECO:0000256" key="5">
    <source>
        <dbReference type="ARBA" id="ARBA00022670"/>
    </source>
</evidence>
<organism evidence="14 17">
    <name type="scientific">Cafeteria roenbergensis</name>
    <name type="common">Marine flagellate</name>
    <dbReference type="NCBI Taxonomy" id="33653"/>
    <lineage>
        <taxon>Eukaryota</taxon>
        <taxon>Sar</taxon>
        <taxon>Stramenopiles</taxon>
        <taxon>Bigyra</taxon>
        <taxon>Opalozoa</taxon>
        <taxon>Bicosoecida</taxon>
        <taxon>Cafeteriaceae</taxon>
        <taxon>Cafeteria</taxon>
    </lineage>
</organism>
<sequence length="729" mass="74224">MDGKERRGWTVLSNACESEADARALLQRLFWVSYRSGMQPLGGSGWTTDAGWGCMVRTAQMLLAHAWQRALGGPVWADLSLPPTEQPCHPVVLRWFSDLPMDWHPFSMHQVVNRGKAAYGMRPGEWYGPHKVALVMRDLLARQARQADGFVRCAVAQDATVFIDQLHELCVDASRVPTDHPALPDGAGCRDGTLPLRGPDAHHSREDSCDDWDVASDREGGPDEHALAPHTRAGAGAGSGDVAGGGAAGGAGDGAVAGAGAAPGGPAPEEGSTMQWESALMLWVPLRLGLGPTIDPAFVPFVRRLLSDVPQCVGIVGGTPRHSLYFVGVDPSGKLLYLDPHTTQPAPRGAGLSEGGLSTGSGRGQRAPSDGSGASTQGSLLSQTREAASQLAQRAAAVTGFTGWLDEPAQGRAGSKGSAATGDAPIHRSRSSITASSPRAAASEDGGAIGRASSSLGRSSVASGSAMPMLPPLPLAPSLTSRIWRPDDDAWVSDSYRESFHFKGARVPAADAGAIDPSLAVGFFCRDAEDCESMARHVAEAFRAAGPGGGKGGGSGGSGGGGGASCPAEPPFTIERRTPAWMLRHEDVAGESAAGGAGTAAGGGLPGGASAAAAASAIETGAGGGAGAGPASRRAVPTYREAFGMPPLSAPRAAVEPAAASGGSPGKPPRRRFMQPGTGAGSAAPAAHRASPAAVDRAASAGVAGWERVPREVEEDPESGFQVVSMTPE</sequence>
<keyword evidence="5 11" id="KW-0645">Protease</keyword>
<evidence type="ECO:0000256" key="4">
    <source>
        <dbReference type="ARBA" id="ARBA00022490"/>
    </source>
</evidence>
<evidence type="ECO:0000256" key="7">
    <source>
        <dbReference type="ARBA" id="ARBA00022807"/>
    </source>
</evidence>
<dbReference type="GO" id="GO:0004197">
    <property type="term" value="F:cysteine-type endopeptidase activity"/>
    <property type="evidence" value="ECO:0007669"/>
    <property type="project" value="TreeGrafter"/>
</dbReference>
<feature type="region of interest" description="Disordered" evidence="12">
    <location>
        <begin position="652"/>
        <end position="729"/>
    </location>
</feature>
<protein>
    <recommendedName>
        <fullName evidence="11">Cysteine protease</fullName>
        <ecNumber evidence="11">3.4.22.-</ecNumber>
    </recommendedName>
</protein>
<dbReference type="GO" id="GO:0015031">
    <property type="term" value="P:protein transport"/>
    <property type="evidence" value="ECO:0007669"/>
    <property type="project" value="UniProtKB-KW"/>
</dbReference>
<dbReference type="InterPro" id="IPR046792">
    <property type="entry name" value="Peptidase_C54_cat"/>
</dbReference>
<evidence type="ECO:0000313" key="16">
    <source>
        <dbReference type="Proteomes" id="UP000324907"/>
    </source>
</evidence>
<evidence type="ECO:0000256" key="12">
    <source>
        <dbReference type="SAM" id="MobiDB-lite"/>
    </source>
</evidence>
<evidence type="ECO:0000256" key="2">
    <source>
        <dbReference type="ARBA" id="ARBA00010958"/>
    </source>
</evidence>
<evidence type="ECO:0000313" key="14">
    <source>
        <dbReference type="EMBL" id="KAA0167468.1"/>
    </source>
</evidence>
<keyword evidence="8 11" id="KW-0653">Protein transport</keyword>
<proteinExistence type="inferred from homology"/>
<dbReference type="GO" id="GO:0034727">
    <property type="term" value="P:piecemeal microautophagy of the nucleus"/>
    <property type="evidence" value="ECO:0007669"/>
    <property type="project" value="TreeGrafter"/>
</dbReference>
<dbReference type="Pfam" id="PF03416">
    <property type="entry name" value="Peptidase_C54"/>
    <property type="match status" value="1"/>
</dbReference>
<evidence type="ECO:0000313" key="17">
    <source>
        <dbReference type="Proteomes" id="UP000325113"/>
    </source>
</evidence>
<keyword evidence="6 11" id="KW-0378">Hydrolase</keyword>
<comment type="function">
    <text evidence="11">Cysteine protease that plays a key role in autophagy by mediating both proteolytic activation and delipidation of ATG8 family proteins.</text>
</comment>